<dbReference type="InterPro" id="IPR014044">
    <property type="entry name" value="CAP_dom"/>
</dbReference>
<organism evidence="4 5">
    <name type="scientific">Candidatus Gottesmanbacteria bacterium RBG_16_43_7</name>
    <dbReference type="NCBI Taxonomy" id="1798373"/>
    <lineage>
        <taxon>Bacteria</taxon>
        <taxon>Candidatus Gottesmaniibacteriota</taxon>
    </lineage>
</organism>
<dbReference type="SUPFAM" id="SSF55797">
    <property type="entry name" value="PR-1-like"/>
    <property type="match status" value="1"/>
</dbReference>
<dbReference type="Proteomes" id="UP000176854">
    <property type="component" value="Unassembled WGS sequence"/>
</dbReference>
<keyword evidence="2" id="KW-1133">Transmembrane helix</keyword>
<protein>
    <recommendedName>
        <fullName evidence="3">SCP domain-containing protein</fullName>
    </recommendedName>
</protein>
<dbReference type="Gene3D" id="3.40.33.10">
    <property type="entry name" value="CAP"/>
    <property type="match status" value="1"/>
</dbReference>
<keyword evidence="2" id="KW-0812">Transmembrane</keyword>
<feature type="domain" description="SCP" evidence="3">
    <location>
        <begin position="74"/>
        <end position="178"/>
    </location>
</feature>
<evidence type="ECO:0000259" key="3">
    <source>
        <dbReference type="Pfam" id="PF00188"/>
    </source>
</evidence>
<name>A0A1F5Z874_9BACT</name>
<feature type="transmembrane region" description="Helical" evidence="2">
    <location>
        <begin position="36"/>
        <end position="54"/>
    </location>
</feature>
<dbReference type="PANTHER" id="PTHR31157:SF1">
    <property type="entry name" value="SCP DOMAIN-CONTAINING PROTEIN"/>
    <property type="match status" value="1"/>
</dbReference>
<dbReference type="Pfam" id="PF00188">
    <property type="entry name" value="CAP"/>
    <property type="match status" value="1"/>
</dbReference>
<gene>
    <name evidence="4" type="ORF">A2154_03530</name>
</gene>
<evidence type="ECO:0000313" key="5">
    <source>
        <dbReference type="Proteomes" id="UP000176854"/>
    </source>
</evidence>
<feature type="region of interest" description="Disordered" evidence="1">
    <location>
        <begin position="235"/>
        <end position="254"/>
    </location>
</feature>
<keyword evidence="2" id="KW-0472">Membrane</keyword>
<dbReference type="CDD" id="cd05379">
    <property type="entry name" value="CAP_bacterial"/>
    <property type="match status" value="1"/>
</dbReference>
<feature type="transmembrane region" description="Helical" evidence="2">
    <location>
        <begin position="322"/>
        <end position="345"/>
    </location>
</feature>
<sequence length="346" mass="37965">MSGYHENRNMFDLLRHLFLPHHTNNHRPKSIHIDALFVYVLFFVLIHALVGIVARTSPGVLGYATDIFADQLLAFTNTKRAENGLSNLTMNNQLSQAAVLKAQDMFAKNYWAHASPEGKTPWDFINSTGYTYIVAGENLAKNFSDSAGVVEAWMASPTHRDNVLKAQYQDVGFAIVNGILEGEETTLVVQMFGSSSSQVAQLPQLTPTPKLLVQYMPSPTPIVIAPAVAREKSVEVPQTQTPSEVTTVGEPQTQTRTSTVLAPARVFAADAFGGLSQTPLIDRTMLTKYIAFIFIALMLVILIIDAVIASKRKIVRISGHNLAHIMFFVAIILILVIATPGSVLYE</sequence>
<dbReference type="PANTHER" id="PTHR31157">
    <property type="entry name" value="SCP DOMAIN-CONTAINING PROTEIN"/>
    <property type="match status" value="1"/>
</dbReference>
<dbReference type="STRING" id="1798373.A2154_03530"/>
<reference evidence="4 5" key="1">
    <citation type="journal article" date="2016" name="Nat. Commun.">
        <title>Thousands of microbial genomes shed light on interconnected biogeochemical processes in an aquifer system.</title>
        <authorList>
            <person name="Anantharaman K."/>
            <person name="Brown C.T."/>
            <person name="Hug L.A."/>
            <person name="Sharon I."/>
            <person name="Castelle C.J."/>
            <person name="Probst A.J."/>
            <person name="Thomas B.C."/>
            <person name="Singh A."/>
            <person name="Wilkins M.J."/>
            <person name="Karaoz U."/>
            <person name="Brodie E.L."/>
            <person name="Williams K.H."/>
            <person name="Hubbard S.S."/>
            <person name="Banfield J.F."/>
        </authorList>
    </citation>
    <scope>NUCLEOTIDE SEQUENCE [LARGE SCALE GENOMIC DNA]</scope>
</reference>
<feature type="transmembrane region" description="Helical" evidence="2">
    <location>
        <begin position="289"/>
        <end position="310"/>
    </location>
</feature>
<dbReference type="InterPro" id="IPR035940">
    <property type="entry name" value="CAP_sf"/>
</dbReference>
<evidence type="ECO:0000313" key="4">
    <source>
        <dbReference type="EMBL" id="OGG08322.1"/>
    </source>
</evidence>
<evidence type="ECO:0000256" key="1">
    <source>
        <dbReference type="SAM" id="MobiDB-lite"/>
    </source>
</evidence>
<feature type="compositionally biased region" description="Polar residues" evidence="1">
    <location>
        <begin position="236"/>
        <end position="254"/>
    </location>
</feature>
<evidence type="ECO:0000256" key="2">
    <source>
        <dbReference type="SAM" id="Phobius"/>
    </source>
</evidence>
<comment type="caution">
    <text evidence="4">The sequence shown here is derived from an EMBL/GenBank/DDBJ whole genome shotgun (WGS) entry which is preliminary data.</text>
</comment>
<dbReference type="AlphaFoldDB" id="A0A1F5Z874"/>
<dbReference type="EMBL" id="MFJC01000070">
    <property type="protein sequence ID" value="OGG08322.1"/>
    <property type="molecule type" value="Genomic_DNA"/>
</dbReference>
<accession>A0A1F5Z874</accession>
<proteinExistence type="predicted"/>